<dbReference type="OrthoDB" id="885210at2"/>
<organism evidence="2 3">
    <name type="scientific">Hymenobacter oligotrophus</name>
    <dbReference type="NCBI Taxonomy" id="2319843"/>
    <lineage>
        <taxon>Bacteria</taxon>
        <taxon>Pseudomonadati</taxon>
        <taxon>Bacteroidota</taxon>
        <taxon>Cytophagia</taxon>
        <taxon>Cytophagales</taxon>
        <taxon>Hymenobacteraceae</taxon>
        <taxon>Hymenobacter</taxon>
    </lineage>
</organism>
<feature type="signal peptide" evidence="1">
    <location>
        <begin position="1"/>
        <end position="24"/>
    </location>
</feature>
<dbReference type="AlphaFoldDB" id="A0A3B7R9K0"/>
<dbReference type="Gene3D" id="3.30.1150.10">
    <property type="match status" value="1"/>
</dbReference>
<feature type="chain" id="PRO_5017752060" description="TonB C-terminal domain-containing protein" evidence="1">
    <location>
        <begin position="25"/>
        <end position="152"/>
    </location>
</feature>
<accession>A0A3B7R9K0</accession>
<gene>
    <name evidence="2" type="ORF">D3Y59_12310</name>
</gene>
<evidence type="ECO:0000313" key="3">
    <source>
        <dbReference type="Proteomes" id="UP000262802"/>
    </source>
</evidence>
<name>A0A3B7R9K0_9BACT</name>
<reference evidence="2 3" key="1">
    <citation type="submission" date="2018-09" db="EMBL/GenBank/DDBJ databases">
        <title>Hymenobacter medium sp. nov., isolated from R2A medium.</title>
        <authorList>
            <person name="Yingchao G."/>
        </authorList>
    </citation>
    <scope>NUCLEOTIDE SEQUENCE [LARGE SCALE GENOMIC DNA]</scope>
    <source>
        <strain evidence="3">sh-6</strain>
    </source>
</reference>
<dbReference type="KEGG" id="hyh:D3Y59_12310"/>
<evidence type="ECO:0008006" key="4">
    <source>
        <dbReference type="Google" id="ProtNLM"/>
    </source>
</evidence>
<protein>
    <recommendedName>
        <fullName evidence="4">TonB C-terminal domain-containing protein</fullName>
    </recommendedName>
</protein>
<keyword evidence="3" id="KW-1185">Reference proteome</keyword>
<evidence type="ECO:0000313" key="2">
    <source>
        <dbReference type="EMBL" id="AYA37761.1"/>
    </source>
</evidence>
<evidence type="ECO:0000256" key="1">
    <source>
        <dbReference type="SAM" id="SignalP"/>
    </source>
</evidence>
<dbReference type="RefSeq" id="WP_119445322.1">
    <property type="nucleotide sequence ID" value="NZ_CP032317.1"/>
</dbReference>
<keyword evidence="1" id="KW-0732">Signal</keyword>
<proteinExistence type="predicted"/>
<sequence length="152" mass="15845">MHSLKYSCALLGLGALLLTSSAAAAQHNANPMPNAMAPDPGRHSELGGRKLYRYVEQMPVYLDGGKAGLQAFIGSRVRGAASGSGAYLTFVVDQTGKPRFPALGPASADSEAATDPALARAFQLMGSFRPGYQNGKPVDVELTIPLAKPTSK</sequence>
<dbReference type="Proteomes" id="UP000262802">
    <property type="component" value="Chromosome"/>
</dbReference>
<dbReference type="EMBL" id="CP032317">
    <property type="protein sequence ID" value="AYA37761.1"/>
    <property type="molecule type" value="Genomic_DNA"/>
</dbReference>